<dbReference type="Pfam" id="PF01609">
    <property type="entry name" value="DDE_Tnp_1"/>
    <property type="match status" value="1"/>
</dbReference>
<dbReference type="PANTHER" id="PTHR33627">
    <property type="entry name" value="TRANSPOSASE"/>
    <property type="match status" value="1"/>
</dbReference>
<proteinExistence type="predicted"/>
<evidence type="ECO:0000259" key="1">
    <source>
        <dbReference type="Pfam" id="PF01609"/>
    </source>
</evidence>
<protein>
    <recommendedName>
        <fullName evidence="1">Transposase IS4-like domain-containing protein</fullName>
    </recommendedName>
</protein>
<reference evidence="2 3" key="1">
    <citation type="submission" date="2021-03" db="EMBL/GenBank/DDBJ databases">
        <title>Genomic Encyclopedia of Type Strains, Phase IV (KMG-IV): sequencing the most valuable type-strain genomes for metagenomic binning, comparative biology and taxonomic classification.</title>
        <authorList>
            <person name="Goeker M."/>
        </authorList>
    </citation>
    <scope>NUCLEOTIDE SEQUENCE [LARGE SCALE GENOMIC DNA]</scope>
    <source>
        <strain evidence="2 3">DSM 21292</strain>
    </source>
</reference>
<evidence type="ECO:0000313" key="3">
    <source>
        <dbReference type="Proteomes" id="UP000810207"/>
    </source>
</evidence>
<gene>
    <name evidence="2" type="ORF">J2Z28_006407</name>
</gene>
<dbReference type="NCBIfam" id="NF033540">
    <property type="entry name" value="transpos_IS701"/>
    <property type="match status" value="1"/>
</dbReference>
<accession>A0ABS4S3J5</accession>
<dbReference type="EMBL" id="JAGIKV010000053">
    <property type="protein sequence ID" value="MBP2249699.1"/>
    <property type="molecule type" value="Genomic_DNA"/>
</dbReference>
<sequence>MSHTYILSQENHWNNRFEEWKLPLFFSKPVLHHIKHFVDGMLSTGFTGTLTDIQRESLQERDRRTLSHFLTHGKWDASYLERIVQRVAFQQVKACAQRERSPLFVILDDTVCEKTKPSSQATHMIQGASFQHSHLKRRHVYGHAVVQTLLRSGDQVFPFATARYDPQGKSKIELAGDMIQAVPMSSCRTYVLMDSWYPSASVLQTCAERGFHVISGLKTNRIFYPQGIRQSLQSFASYISKTDTDLVTIGSSAYRVYRYEGKLNLVENAVLLLCWKDGEGFDPKQMKAFLSTDVSLSNEEILNFYSKRWAIETYFRTVKVQLAMDRYQVRSAQAIDRYLTLLLFSALCCTCRNHGSLIDGIHGYRIQKKHDMIEYIYNQAQRGATLDQIKTRLRVA</sequence>
<dbReference type="Gene3D" id="3.90.350.10">
    <property type="entry name" value="Transposase Inhibitor Protein From Tn5, Chain A, domain 1"/>
    <property type="match status" value="1"/>
</dbReference>
<organism evidence="2 3">
    <name type="scientific">Paenibacillus xylanexedens</name>
    <dbReference type="NCBI Taxonomy" id="528191"/>
    <lineage>
        <taxon>Bacteria</taxon>
        <taxon>Bacillati</taxon>
        <taxon>Bacillota</taxon>
        <taxon>Bacilli</taxon>
        <taxon>Bacillales</taxon>
        <taxon>Paenibacillaceae</taxon>
        <taxon>Paenibacillus</taxon>
    </lineage>
</organism>
<name>A0ABS4S3J5_PAEXY</name>
<dbReference type="RefSeq" id="WP_211085772.1">
    <property type="nucleotide sequence ID" value="NZ_CBCSLC010000090.1"/>
</dbReference>
<comment type="caution">
    <text evidence="2">The sequence shown here is derived from an EMBL/GenBank/DDBJ whole genome shotgun (WGS) entry which is preliminary data.</text>
</comment>
<dbReference type="SUPFAM" id="SSF53098">
    <property type="entry name" value="Ribonuclease H-like"/>
    <property type="match status" value="1"/>
</dbReference>
<dbReference type="InterPro" id="IPR002559">
    <property type="entry name" value="Transposase_11"/>
</dbReference>
<dbReference type="InterPro" id="IPR039365">
    <property type="entry name" value="IS701-like"/>
</dbReference>
<keyword evidence="3" id="KW-1185">Reference proteome</keyword>
<dbReference type="InterPro" id="IPR012337">
    <property type="entry name" value="RNaseH-like_sf"/>
</dbReference>
<dbReference type="Proteomes" id="UP000810207">
    <property type="component" value="Unassembled WGS sequence"/>
</dbReference>
<feature type="domain" description="Transposase IS4-like" evidence="1">
    <location>
        <begin position="102"/>
        <end position="346"/>
    </location>
</feature>
<dbReference type="PANTHER" id="PTHR33627:SF1">
    <property type="entry name" value="TRANSPOSASE"/>
    <property type="match status" value="1"/>
</dbReference>
<evidence type="ECO:0000313" key="2">
    <source>
        <dbReference type="EMBL" id="MBP2249699.1"/>
    </source>
</evidence>